<reference evidence="2" key="2">
    <citation type="submission" date="2023-01" db="EMBL/GenBank/DDBJ databases">
        <title>Draft genome sequence of Litoribrevibacter albus strain NBRC 110071.</title>
        <authorList>
            <person name="Sun Q."/>
            <person name="Mori K."/>
        </authorList>
    </citation>
    <scope>NUCLEOTIDE SEQUENCE</scope>
    <source>
        <strain evidence="2">NBRC 110071</strain>
    </source>
</reference>
<gene>
    <name evidence="2" type="primary">yaiL</name>
    <name evidence="2" type="ORF">GCM10007876_23010</name>
</gene>
<dbReference type="AlphaFoldDB" id="A0AA37S9F0"/>
<dbReference type="InterPro" id="IPR018636">
    <property type="entry name" value="DUF2058"/>
</dbReference>
<evidence type="ECO:0000313" key="2">
    <source>
        <dbReference type="EMBL" id="GLQ31822.1"/>
    </source>
</evidence>
<comment type="caution">
    <text evidence="2">The sequence shown here is derived from an EMBL/GenBank/DDBJ whole genome shotgun (WGS) entry which is preliminary data.</text>
</comment>
<organism evidence="2 3">
    <name type="scientific">Litoribrevibacter albus</name>
    <dbReference type="NCBI Taxonomy" id="1473156"/>
    <lineage>
        <taxon>Bacteria</taxon>
        <taxon>Pseudomonadati</taxon>
        <taxon>Pseudomonadota</taxon>
        <taxon>Gammaproteobacteria</taxon>
        <taxon>Oceanospirillales</taxon>
        <taxon>Oceanospirillaceae</taxon>
        <taxon>Litoribrevibacter</taxon>
    </lineage>
</organism>
<feature type="compositionally biased region" description="Basic and acidic residues" evidence="1">
    <location>
        <begin position="25"/>
        <end position="70"/>
    </location>
</feature>
<dbReference type="EMBL" id="BSNM01000014">
    <property type="protein sequence ID" value="GLQ31822.1"/>
    <property type="molecule type" value="Genomic_DNA"/>
</dbReference>
<dbReference type="Pfam" id="PF09831">
    <property type="entry name" value="DUF2058"/>
    <property type="match status" value="1"/>
</dbReference>
<reference evidence="2" key="1">
    <citation type="journal article" date="2014" name="Int. J. Syst. Evol. Microbiol.">
        <title>Complete genome sequence of Corynebacterium casei LMG S-19264T (=DSM 44701T), isolated from a smear-ripened cheese.</title>
        <authorList>
            <consortium name="US DOE Joint Genome Institute (JGI-PGF)"/>
            <person name="Walter F."/>
            <person name="Albersmeier A."/>
            <person name="Kalinowski J."/>
            <person name="Ruckert C."/>
        </authorList>
    </citation>
    <scope>NUCLEOTIDE SEQUENCE</scope>
    <source>
        <strain evidence="2">NBRC 110071</strain>
    </source>
</reference>
<accession>A0AA37S9F0</accession>
<keyword evidence="3" id="KW-1185">Reference proteome</keyword>
<name>A0AA37S9F0_9GAMM</name>
<protein>
    <recommendedName>
        <fullName evidence="4">Nucleoprotein/polynucleotide-associated enzyme</fullName>
    </recommendedName>
</protein>
<evidence type="ECO:0008006" key="4">
    <source>
        <dbReference type="Google" id="ProtNLM"/>
    </source>
</evidence>
<dbReference type="Proteomes" id="UP001161389">
    <property type="component" value="Unassembled WGS sequence"/>
</dbReference>
<proteinExistence type="predicted"/>
<sequence>MSGSLKDQLLKAGLVSEKQVKKAKKDTYQKHKEARHGGAEVVDEAKMAAEKAREAKAQKDKELNAQQKEKAEKKAIAAQIKQLTQSNAIAKNPEGTGYNFPDGKKVKTIYLSDDVIEQLVKGRLCIVKLGDQYEVVPAPVAEKIAQRDESRIIVQNDKQALTEDEEDWYADYQIPDDLMW</sequence>
<evidence type="ECO:0000256" key="1">
    <source>
        <dbReference type="SAM" id="MobiDB-lite"/>
    </source>
</evidence>
<evidence type="ECO:0000313" key="3">
    <source>
        <dbReference type="Proteomes" id="UP001161389"/>
    </source>
</evidence>
<dbReference type="RefSeq" id="WP_284381558.1">
    <property type="nucleotide sequence ID" value="NZ_BSNM01000014.1"/>
</dbReference>
<feature type="region of interest" description="Disordered" evidence="1">
    <location>
        <begin position="18"/>
        <end position="70"/>
    </location>
</feature>